<dbReference type="KEGG" id="cate:C2869_08505"/>
<dbReference type="RefSeq" id="WP_108602528.1">
    <property type="nucleotide sequence ID" value="NZ_CP026604.1"/>
</dbReference>
<dbReference type="AlphaFoldDB" id="A0A2S0VQH2"/>
<protein>
    <submittedName>
        <fullName evidence="1">DUF3081 domain-containing protein</fullName>
    </submittedName>
</protein>
<proteinExistence type="predicted"/>
<name>A0A2S0VQH2_9ALTE</name>
<accession>A0A2S0VQH2</accession>
<keyword evidence="2" id="KW-1185">Reference proteome</keyword>
<gene>
    <name evidence="1" type="ORF">C2869_08505</name>
</gene>
<evidence type="ECO:0000313" key="1">
    <source>
        <dbReference type="EMBL" id="AWB66465.1"/>
    </source>
</evidence>
<dbReference type="OrthoDB" id="5818611at2"/>
<sequence length="86" mass="9735">MKNQLDVSGLLAAFNKISQYGQRTESGYKLDGIEASSDFDGYTVYLSDGVSQLTVFFHNKYQLDTPDNAASERLLNKLTYIQTHEY</sequence>
<evidence type="ECO:0000313" key="2">
    <source>
        <dbReference type="Proteomes" id="UP000244441"/>
    </source>
</evidence>
<dbReference type="Proteomes" id="UP000244441">
    <property type="component" value="Chromosome"/>
</dbReference>
<dbReference type="Pfam" id="PF11280">
    <property type="entry name" value="DUF3081"/>
    <property type="match status" value="1"/>
</dbReference>
<dbReference type="InterPro" id="IPR021432">
    <property type="entry name" value="DUF3081"/>
</dbReference>
<reference evidence="1 2" key="1">
    <citation type="submission" date="2018-01" db="EMBL/GenBank/DDBJ databases">
        <title>Genome sequence of a Cantenovulum-like bacteria.</title>
        <authorList>
            <person name="Tan W.R."/>
            <person name="Lau N.-S."/>
            <person name="Go F."/>
            <person name="Amirul A.-A.A."/>
        </authorList>
    </citation>
    <scope>NUCLEOTIDE SEQUENCE [LARGE SCALE GENOMIC DNA]</scope>
    <source>
        <strain evidence="1 2">CCB-QB4</strain>
    </source>
</reference>
<organism evidence="1 2">
    <name type="scientific">Saccharobesus litoralis</name>
    <dbReference type="NCBI Taxonomy" id="2172099"/>
    <lineage>
        <taxon>Bacteria</taxon>
        <taxon>Pseudomonadati</taxon>
        <taxon>Pseudomonadota</taxon>
        <taxon>Gammaproteobacteria</taxon>
        <taxon>Alteromonadales</taxon>
        <taxon>Alteromonadaceae</taxon>
        <taxon>Saccharobesus</taxon>
    </lineage>
</organism>
<dbReference type="EMBL" id="CP026604">
    <property type="protein sequence ID" value="AWB66465.1"/>
    <property type="molecule type" value="Genomic_DNA"/>
</dbReference>